<sequence>MTDSVKQVAILHLTIVAPQVFNVTNLTRLNLKKDIKKAPRKGAFFYNI</sequence>
<reference evidence="2" key="1">
    <citation type="submission" date="2016-10" db="EMBL/GenBank/DDBJ databases">
        <authorList>
            <person name="Varghese N."/>
            <person name="Submissions S."/>
        </authorList>
    </citation>
    <scope>NUCLEOTIDE SEQUENCE [LARGE SCALE GENOMIC DNA]</scope>
    <source>
        <strain evidence="2">DSM 15719</strain>
    </source>
</reference>
<dbReference type="EMBL" id="FOFZ01000004">
    <property type="protein sequence ID" value="SEQ80630.1"/>
    <property type="molecule type" value="Genomic_DNA"/>
</dbReference>
<protein>
    <submittedName>
        <fullName evidence="1">Uncharacterized protein</fullName>
    </submittedName>
</protein>
<keyword evidence="2" id="KW-1185">Reference proteome</keyword>
<dbReference type="AlphaFoldDB" id="A0A1H9J1A5"/>
<gene>
    <name evidence="1" type="ORF">SAMN05444355_104182</name>
</gene>
<evidence type="ECO:0000313" key="2">
    <source>
        <dbReference type="Proteomes" id="UP000183658"/>
    </source>
</evidence>
<organism evidence="1 2">
    <name type="scientific">Flavobacterium frigoris</name>
    <dbReference type="NCBI Taxonomy" id="229204"/>
    <lineage>
        <taxon>Bacteria</taxon>
        <taxon>Pseudomonadati</taxon>
        <taxon>Bacteroidota</taxon>
        <taxon>Flavobacteriia</taxon>
        <taxon>Flavobacteriales</taxon>
        <taxon>Flavobacteriaceae</taxon>
        <taxon>Flavobacterium</taxon>
    </lineage>
</organism>
<dbReference type="Proteomes" id="UP000183658">
    <property type="component" value="Unassembled WGS sequence"/>
</dbReference>
<proteinExistence type="predicted"/>
<accession>A0A1H9J1A5</accession>
<name>A0A1H9J1A5_FLAFI</name>
<evidence type="ECO:0000313" key="1">
    <source>
        <dbReference type="EMBL" id="SEQ80630.1"/>
    </source>
</evidence>